<dbReference type="GO" id="GO:0005615">
    <property type="term" value="C:extracellular space"/>
    <property type="evidence" value="ECO:0007669"/>
    <property type="project" value="UniProtKB-KW"/>
</dbReference>
<reference evidence="4 5" key="1">
    <citation type="submission" date="2024-09" db="EMBL/GenBank/DDBJ databases">
        <title>A chromosome-level genome assembly of Gray's grenadier anchovy, Coilia grayii.</title>
        <authorList>
            <person name="Fu Z."/>
        </authorList>
    </citation>
    <scope>NUCLEOTIDE SEQUENCE [LARGE SCALE GENOMIC DNA]</scope>
    <source>
        <strain evidence="4">G4</strain>
        <tissue evidence="4">Muscle</tissue>
    </source>
</reference>
<evidence type="ECO:0000259" key="3">
    <source>
        <dbReference type="SMART" id="SM00199"/>
    </source>
</evidence>
<feature type="domain" description="Chemokine interleukin-8-like" evidence="3">
    <location>
        <begin position="116"/>
        <end position="174"/>
    </location>
</feature>
<feature type="domain" description="Chemokine interleukin-8-like" evidence="3">
    <location>
        <begin position="27"/>
        <end position="85"/>
    </location>
</feature>
<keyword evidence="5" id="KW-1185">Reference proteome</keyword>
<keyword evidence="1" id="KW-0202">Cytokine</keyword>
<proteinExistence type="predicted"/>
<dbReference type="Proteomes" id="UP001591681">
    <property type="component" value="Unassembled WGS sequence"/>
</dbReference>
<name>A0ABD1K2Z4_9TELE</name>
<dbReference type="Gene3D" id="2.40.50.40">
    <property type="match status" value="2"/>
</dbReference>
<evidence type="ECO:0000256" key="2">
    <source>
        <dbReference type="SAM" id="SignalP"/>
    </source>
</evidence>
<evidence type="ECO:0000313" key="5">
    <source>
        <dbReference type="Proteomes" id="UP001591681"/>
    </source>
</evidence>
<keyword evidence="2" id="KW-0732">Signal</keyword>
<comment type="caution">
    <text evidence="4">The sequence shown here is derived from an EMBL/GenBank/DDBJ whole genome shotgun (WGS) entry which is preliminary data.</text>
</comment>
<sequence>MKTLLALVALVALVMIISVNAQYGITTTGCCKGTYPFTLPKDKVVSYIQASGRCPLKAHVFITAAKKKFCVNPDLEWVKNIVAISISANMKTLLALVALVALVMIISVNAQYGSTTTQCCNSTYPFKLPKDKVVSYLPASGRCPLKAHVFITAAKKKFCVNPDLEWVKNIVAKLNV</sequence>
<dbReference type="Pfam" id="PF00048">
    <property type="entry name" value="IL8"/>
    <property type="match status" value="2"/>
</dbReference>
<feature type="signal peptide" evidence="2">
    <location>
        <begin position="1"/>
        <end position="21"/>
    </location>
</feature>
<dbReference type="InterPro" id="IPR036048">
    <property type="entry name" value="Interleukin_8-like_sf"/>
</dbReference>
<organism evidence="4 5">
    <name type="scientific">Coilia grayii</name>
    <name type="common">Gray's grenadier anchovy</name>
    <dbReference type="NCBI Taxonomy" id="363190"/>
    <lineage>
        <taxon>Eukaryota</taxon>
        <taxon>Metazoa</taxon>
        <taxon>Chordata</taxon>
        <taxon>Craniata</taxon>
        <taxon>Vertebrata</taxon>
        <taxon>Euteleostomi</taxon>
        <taxon>Actinopterygii</taxon>
        <taxon>Neopterygii</taxon>
        <taxon>Teleostei</taxon>
        <taxon>Clupei</taxon>
        <taxon>Clupeiformes</taxon>
        <taxon>Clupeoidei</taxon>
        <taxon>Engraulidae</taxon>
        <taxon>Coilinae</taxon>
        <taxon>Coilia</taxon>
    </lineage>
</organism>
<dbReference type="PROSITE" id="PS51257">
    <property type="entry name" value="PROKAR_LIPOPROTEIN"/>
    <property type="match status" value="1"/>
</dbReference>
<dbReference type="EMBL" id="JBHFQA010000009">
    <property type="protein sequence ID" value="KAL2093497.1"/>
    <property type="molecule type" value="Genomic_DNA"/>
</dbReference>
<evidence type="ECO:0000256" key="1">
    <source>
        <dbReference type="ARBA" id="ARBA00022514"/>
    </source>
</evidence>
<accession>A0ABD1K2Z4</accession>
<dbReference type="InterPro" id="IPR001811">
    <property type="entry name" value="Chemokine_IL8-like_dom"/>
</dbReference>
<evidence type="ECO:0000313" key="4">
    <source>
        <dbReference type="EMBL" id="KAL2093497.1"/>
    </source>
</evidence>
<dbReference type="PANTHER" id="PTHR12015">
    <property type="entry name" value="SMALL INDUCIBLE CYTOKINE A"/>
    <property type="match status" value="1"/>
</dbReference>
<dbReference type="GO" id="GO:0005125">
    <property type="term" value="F:cytokine activity"/>
    <property type="evidence" value="ECO:0007669"/>
    <property type="project" value="UniProtKB-KW"/>
</dbReference>
<feature type="chain" id="PRO_5044869588" description="Chemokine interleukin-8-like domain-containing protein" evidence="2">
    <location>
        <begin position="22"/>
        <end position="176"/>
    </location>
</feature>
<dbReference type="SUPFAM" id="SSF54117">
    <property type="entry name" value="Interleukin 8-like chemokines"/>
    <property type="match status" value="2"/>
</dbReference>
<dbReference type="AlphaFoldDB" id="A0ABD1K2Z4"/>
<gene>
    <name evidence="4" type="ORF">ACEWY4_010809</name>
</gene>
<protein>
    <recommendedName>
        <fullName evidence="3">Chemokine interleukin-8-like domain-containing protein</fullName>
    </recommendedName>
</protein>
<dbReference type="SMART" id="SM00199">
    <property type="entry name" value="SCY"/>
    <property type="match status" value="2"/>
</dbReference>
<dbReference type="InterPro" id="IPR039809">
    <property type="entry name" value="Chemokine_b/g/d"/>
</dbReference>
<dbReference type="PANTHER" id="PTHR12015:SF108">
    <property type="entry name" value="C-C MOTIF CHEMOKINE 20"/>
    <property type="match status" value="1"/>
</dbReference>